<dbReference type="InterPro" id="IPR018644">
    <property type="entry name" value="DUF2071"/>
</dbReference>
<evidence type="ECO:0000313" key="1">
    <source>
        <dbReference type="EMBL" id="MDJ1502594.1"/>
    </source>
</evidence>
<accession>A0AAE3R6Y8</accession>
<dbReference type="SUPFAM" id="SSF160104">
    <property type="entry name" value="Acetoacetate decarboxylase-like"/>
    <property type="match status" value="1"/>
</dbReference>
<dbReference type="Pfam" id="PF09844">
    <property type="entry name" value="DUF2071"/>
    <property type="match status" value="1"/>
</dbReference>
<dbReference type="EMBL" id="JASJOU010000005">
    <property type="protein sequence ID" value="MDJ1502594.1"/>
    <property type="molecule type" value="Genomic_DNA"/>
</dbReference>
<reference evidence="1" key="1">
    <citation type="submission" date="2023-05" db="EMBL/GenBank/DDBJ databases">
        <authorList>
            <person name="Zhang X."/>
        </authorList>
    </citation>
    <scope>NUCLEOTIDE SEQUENCE</scope>
    <source>
        <strain evidence="1">BD1B2-1</strain>
    </source>
</reference>
<dbReference type="RefSeq" id="WP_314512732.1">
    <property type="nucleotide sequence ID" value="NZ_JASJOU010000005.1"/>
</dbReference>
<comment type="caution">
    <text evidence="1">The sequence shown here is derived from an EMBL/GenBank/DDBJ whole genome shotgun (WGS) entry which is preliminary data.</text>
</comment>
<keyword evidence="2" id="KW-1185">Reference proteome</keyword>
<gene>
    <name evidence="1" type="ORF">QNI22_18135</name>
</gene>
<proteinExistence type="predicted"/>
<dbReference type="Proteomes" id="UP001232063">
    <property type="component" value="Unassembled WGS sequence"/>
</dbReference>
<dbReference type="PANTHER" id="PTHR39186:SF1">
    <property type="entry name" value="DUF2071 DOMAIN-CONTAINING PROTEIN"/>
    <property type="match status" value="1"/>
</dbReference>
<sequence length="244" mass="28241">MNVFLTAEWKHLINLTYEVEPSLLEEYLPKGIEIDTALNGKAHVSLVAFDFLNTRVKGISIPFHVNFPEINLRFYVRYKGHVGVVFIREFVPKHCIALVANRIYNEPYLATPMTSSLQTANDGVVSHHRFKYKGQIFDIQATGTNSLFTPEETTMEHYFKEHTWGFGTAHSGKTMCYKVEHPVWRIYPFKSFELRIEFGKLYGKKWEFLEHTQPTYKVFAEGSAVKVFGALTLTEFDKLYPQSV</sequence>
<name>A0AAE3R6Y8_9BACT</name>
<dbReference type="InterPro" id="IPR023375">
    <property type="entry name" value="ADC_dom_sf"/>
</dbReference>
<evidence type="ECO:0000313" key="2">
    <source>
        <dbReference type="Proteomes" id="UP001232063"/>
    </source>
</evidence>
<dbReference type="PANTHER" id="PTHR39186">
    <property type="entry name" value="DUF2071 FAMILY PROTEIN"/>
    <property type="match status" value="1"/>
</dbReference>
<protein>
    <submittedName>
        <fullName evidence="1">DUF2071 domain-containing protein</fullName>
    </submittedName>
</protein>
<dbReference type="AlphaFoldDB" id="A0AAE3R6Y8"/>
<organism evidence="1 2">
    <name type="scientific">Xanthocytophaga agilis</name>
    <dbReference type="NCBI Taxonomy" id="3048010"/>
    <lineage>
        <taxon>Bacteria</taxon>
        <taxon>Pseudomonadati</taxon>
        <taxon>Bacteroidota</taxon>
        <taxon>Cytophagia</taxon>
        <taxon>Cytophagales</taxon>
        <taxon>Rhodocytophagaceae</taxon>
        <taxon>Xanthocytophaga</taxon>
    </lineage>
</organism>